<dbReference type="Pfam" id="PF03444">
    <property type="entry name" value="WHD_HrcA"/>
    <property type="match status" value="1"/>
</dbReference>
<evidence type="ECO:0000313" key="6">
    <source>
        <dbReference type="Proteomes" id="UP000316080"/>
    </source>
</evidence>
<dbReference type="InterPro" id="IPR051257">
    <property type="entry name" value="Diverse_CBS-Domain"/>
</dbReference>
<keyword evidence="5" id="KW-0418">Kinase</keyword>
<evidence type="ECO:0000256" key="2">
    <source>
        <dbReference type="PROSITE-ProRule" id="PRU00703"/>
    </source>
</evidence>
<dbReference type="PIRSF" id="PIRSF005063">
    <property type="entry name" value="UCP005063_CBS_MJ1232"/>
    <property type="match status" value="1"/>
</dbReference>
<dbReference type="SUPFAM" id="SSF46785">
    <property type="entry name" value="Winged helix' DNA-binding domain"/>
    <property type="match status" value="1"/>
</dbReference>
<dbReference type="InterPro" id="IPR000644">
    <property type="entry name" value="CBS_dom"/>
</dbReference>
<keyword evidence="1 2" id="KW-0129">CBS domain</keyword>
<protein>
    <submittedName>
        <fullName evidence="4">CBS domain-containing protein</fullName>
    </submittedName>
    <submittedName>
        <fullName evidence="5">Histidine kinase</fullName>
    </submittedName>
</protein>
<dbReference type="EMBL" id="RXIH01000010">
    <property type="protein sequence ID" value="RZN57212.1"/>
    <property type="molecule type" value="Genomic_DNA"/>
</dbReference>
<evidence type="ECO:0000256" key="1">
    <source>
        <dbReference type="ARBA" id="ARBA00023122"/>
    </source>
</evidence>
<dbReference type="InterPro" id="IPR005104">
    <property type="entry name" value="WHTH_HrcA_DNA-bd"/>
</dbReference>
<dbReference type="SMART" id="SM00116">
    <property type="entry name" value="CBS"/>
    <property type="match status" value="2"/>
</dbReference>
<dbReference type="InterPro" id="IPR036390">
    <property type="entry name" value="WH_DNA-bd_sf"/>
</dbReference>
<dbReference type="InterPro" id="IPR036388">
    <property type="entry name" value="WH-like_DNA-bd_sf"/>
</dbReference>
<dbReference type="InterPro" id="IPR016436">
    <property type="entry name" value="UCP005063_CBS"/>
</dbReference>
<keyword evidence="5" id="KW-0808">Transferase</keyword>
<feature type="domain" description="CBS" evidence="3">
    <location>
        <begin position="240"/>
        <end position="296"/>
    </location>
</feature>
<reference evidence="4 6" key="2">
    <citation type="journal article" date="2019" name="Nat. Microbiol.">
        <title>Wide diversity of methane and short-chain alkane metabolisms in uncultured archaea.</title>
        <authorList>
            <person name="Borrel G."/>
            <person name="Adam P.S."/>
            <person name="McKay L.J."/>
            <person name="Chen L.X."/>
            <person name="Sierra-Garcia I.N."/>
            <person name="Sieber C.M."/>
            <person name="Letourneur Q."/>
            <person name="Ghozlane A."/>
            <person name="Andersen G.L."/>
            <person name="Li W.J."/>
            <person name="Hallam S.J."/>
            <person name="Muyzer G."/>
            <person name="de Oliveira V.M."/>
            <person name="Inskeep W.P."/>
            <person name="Banfield J.F."/>
            <person name="Gribaldo S."/>
        </authorList>
    </citation>
    <scope>NUCLEOTIDE SEQUENCE [LARGE SCALE GENOMIC DNA]</scope>
    <source>
        <strain evidence="4">Verst-YHS</strain>
    </source>
</reference>
<proteinExistence type="predicted"/>
<sequence length="301" mass="33583">MAQLSSPQREVILALIEIYEQKKSFVKSKEIAMKIGKGEGTIRNMMPILRSLGLIESIPGPRGGYIPTSKAYESFSIPKHLKILKIPIYKKNGENTGIIVTDIFFKSVYSPDFCQAVIKTVGDISKLNLGEEIIIGPTLFGRMVIEGKIIGRDEIHEELLIDIINVISIPRENVKNIMSKRLVTLKADMSIKEAAAIMYKEFIRAAPIIENDSLIGLLTSSDIARCLSEGKIDITVKEAASRKPVIINLNEDVLEAMNKMRKSSIGRLIVVDDEGKPIGIVTRTDLLYRMIKPFEIIESKK</sequence>
<gene>
    <name evidence="5" type="ORF">DSO09_00635</name>
    <name evidence="4" type="ORF">EF809_01345</name>
</gene>
<dbReference type="GO" id="GO:0003677">
    <property type="term" value="F:DNA binding"/>
    <property type="evidence" value="ECO:0007669"/>
    <property type="project" value="InterPro"/>
</dbReference>
<dbReference type="Pfam" id="PF00571">
    <property type="entry name" value="CBS"/>
    <property type="match status" value="2"/>
</dbReference>
<accession>A0A520KGL7</accession>
<evidence type="ECO:0000313" key="4">
    <source>
        <dbReference type="EMBL" id="RZN57212.1"/>
    </source>
</evidence>
<evidence type="ECO:0000313" key="5">
    <source>
        <dbReference type="EMBL" id="TDA40440.1"/>
    </source>
</evidence>
<organism evidence="4 6">
    <name type="scientific">Thermoproteota archaeon</name>
    <dbReference type="NCBI Taxonomy" id="2056631"/>
    <lineage>
        <taxon>Archaea</taxon>
        <taxon>Thermoproteota</taxon>
    </lineage>
</organism>
<dbReference type="PANTHER" id="PTHR43080:SF2">
    <property type="entry name" value="CBS DOMAIN-CONTAINING PROTEIN"/>
    <property type="match status" value="1"/>
</dbReference>
<dbReference type="Proteomes" id="UP000317265">
    <property type="component" value="Unassembled WGS sequence"/>
</dbReference>
<dbReference type="Proteomes" id="UP000316080">
    <property type="component" value="Unassembled WGS sequence"/>
</dbReference>
<name>A0A520KGL7_9CREN</name>
<dbReference type="PROSITE" id="PS51371">
    <property type="entry name" value="CBS"/>
    <property type="match status" value="2"/>
</dbReference>
<dbReference type="GO" id="GO:0006355">
    <property type="term" value="P:regulation of DNA-templated transcription"/>
    <property type="evidence" value="ECO:0007669"/>
    <property type="project" value="InterPro"/>
</dbReference>
<dbReference type="GO" id="GO:0016301">
    <property type="term" value="F:kinase activity"/>
    <property type="evidence" value="ECO:0007669"/>
    <property type="project" value="UniProtKB-KW"/>
</dbReference>
<dbReference type="Gene3D" id="1.10.10.10">
    <property type="entry name" value="Winged helix-like DNA-binding domain superfamily/Winged helix DNA-binding domain"/>
    <property type="match status" value="1"/>
</dbReference>
<reference evidence="5 7" key="1">
    <citation type="journal article" date="2019" name="Nat. Microbiol.">
        <title>Expanding anaerobic alkane metabolism in the domain of Archaea.</title>
        <authorList>
            <person name="Wang Y."/>
            <person name="Wegener G."/>
            <person name="Hou J."/>
            <person name="Wang F."/>
            <person name="Xiao X."/>
        </authorList>
    </citation>
    <scope>NUCLEOTIDE SEQUENCE [LARGE SCALE GENOMIC DNA]</scope>
    <source>
        <strain evidence="5">WYZ-LMO11</strain>
    </source>
</reference>
<dbReference type="SUPFAM" id="SSF54631">
    <property type="entry name" value="CBS-domain pair"/>
    <property type="match status" value="1"/>
</dbReference>
<comment type="caution">
    <text evidence="4">The sequence shown here is derived from an EMBL/GenBank/DDBJ whole genome shotgun (WGS) entry which is preliminary data.</text>
</comment>
<evidence type="ECO:0000313" key="7">
    <source>
        <dbReference type="Proteomes" id="UP000317265"/>
    </source>
</evidence>
<dbReference type="EMBL" id="QNVI01000005">
    <property type="protein sequence ID" value="TDA40440.1"/>
    <property type="molecule type" value="Genomic_DNA"/>
</dbReference>
<dbReference type="InterPro" id="IPR046342">
    <property type="entry name" value="CBS_dom_sf"/>
</dbReference>
<evidence type="ECO:0000259" key="3">
    <source>
        <dbReference type="PROSITE" id="PS51371"/>
    </source>
</evidence>
<dbReference type="PANTHER" id="PTHR43080">
    <property type="entry name" value="CBS DOMAIN-CONTAINING PROTEIN CBSX3, MITOCHONDRIAL"/>
    <property type="match status" value="1"/>
</dbReference>
<dbReference type="AlphaFoldDB" id="A0A520KGL7"/>
<dbReference type="Gene3D" id="3.10.580.10">
    <property type="entry name" value="CBS-domain"/>
    <property type="match status" value="1"/>
</dbReference>
<feature type="domain" description="CBS" evidence="3">
    <location>
        <begin position="178"/>
        <end position="234"/>
    </location>
</feature>